<sequence length="159" mass="17842">MKEEFKLPLIKFGKFFGFVILIFSIILSLSFFSEKKIEEGFREGAGKLLELYNSQNGTNLVLSQDPGSFVRSENITLKAEDGTGSVFHILTFSDNNGYLGPVLPGILYPGDYTGMKDLEFLGFLGLDDGNNRDIKSEVVCSYYIKKAWDILKREDSGEQ</sequence>
<keyword evidence="1" id="KW-0472">Membrane</keyword>
<reference evidence="2" key="2">
    <citation type="journal article" date="2021" name="PeerJ">
        <title>Extensive microbial diversity within the chicken gut microbiome revealed by metagenomics and culture.</title>
        <authorList>
            <person name="Gilroy R."/>
            <person name="Ravi A."/>
            <person name="Getino M."/>
            <person name="Pursley I."/>
            <person name="Horton D.L."/>
            <person name="Alikhan N.F."/>
            <person name="Baker D."/>
            <person name="Gharbi K."/>
            <person name="Hall N."/>
            <person name="Watson M."/>
            <person name="Adriaenssens E.M."/>
            <person name="Foster-Nyarko E."/>
            <person name="Jarju S."/>
            <person name="Secka A."/>
            <person name="Antonio M."/>
            <person name="Oren A."/>
            <person name="Chaudhuri R.R."/>
            <person name="La Ragione R."/>
            <person name="Hildebrand F."/>
            <person name="Pallen M.J."/>
        </authorList>
    </citation>
    <scope>NUCLEOTIDE SEQUENCE</scope>
    <source>
        <strain evidence="2">10532</strain>
    </source>
</reference>
<dbReference type="Proteomes" id="UP000823638">
    <property type="component" value="Unassembled WGS sequence"/>
</dbReference>
<evidence type="ECO:0000313" key="2">
    <source>
        <dbReference type="EMBL" id="MBO8457096.1"/>
    </source>
</evidence>
<dbReference type="AlphaFoldDB" id="A0A9D9N1L1"/>
<evidence type="ECO:0000313" key="3">
    <source>
        <dbReference type="Proteomes" id="UP000823638"/>
    </source>
</evidence>
<name>A0A9D9N1L1_9SPIR</name>
<dbReference type="EMBL" id="JADIMM010000029">
    <property type="protein sequence ID" value="MBO8457096.1"/>
    <property type="molecule type" value="Genomic_DNA"/>
</dbReference>
<reference evidence="2" key="1">
    <citation type="submission" date="2020-10" db="EMBL/GenBank/DDBJ databases">
        <authorList>
            <person name="Gilroy R."/>
        </authorList>
    </citation>
    <scope>NUCLEOTIDE SEQUENCE</scope>
    <source>
        <strain evidence="2">10532</strain>
    </source>
</reference>
<keyword evidence="1" id="KW-1133">Transmembrane helix</keyword>
<gene>
    <name evidence="2" type="ORF">IAA81_02570</name>
</gene>
<accession>A0A9D9N1L1</accession>
<feature type="transmembrane region" description="Helical" evidence="1">
    <location>
        <begin position="12"/>
        <end position="32"/>
    </location>
</feature>
<proteinExistence type="predicted"/>
<comment type="caution">
    <text evidence="2">The sequence shown here is derived from an EMBL/GenBank/DDBJ whole genome shotgun (WGS) entry which is preliminary data.</text>
</comment>
<keyword evidence="1" id="KW-0812">Transmembrane</keyword>
<organism evidence="2 3">
    <name type="scientific">Candidatus Gallitreponema excrementavium</name>
    <dbReference type="NCBI Taxonomy" id="2840840"/>
    <lineage>
        <taxon>Bacteria</taxon>
        <taxon>Pseudomonadati</taxon>
        <taxon>Spirochaetota</taxon>
        <taxon>Spirochaetia</taxon>
        <taxon>Spirochaetales</taxon>
        <taxon>Candidatus Gallitreponema</taxon>
    </lineage>
</organism>
<evidence type="ECO:0000256" key="1">
    <source>
        <dbReference type="SAM" id="Phobius"/>
    </source>
</evidence>
<protein>
    <submittedName>
        <fullName evidence="2">Uncharacterized protein</fullName>
    </submittedName>
</protein>